<evidence type="ECO:0000259" key="4">
    <source>
        <dbReference type="PROSITE" id="PS50850"/>
    </source>
</evidence>
<evidence type="ECO:0000313" key="5">
    <source>
        <dbReference type="EMBL" id="KAK8861910.1"/>
    </source>
</evidence>
<feature type="transmembrane region" description="Helical" evidence="3">
    <location>
        <begin position="157"/>
        <end position="179"/>
    </location>
</feature>
<reference evidence="5 6" key="1">
    <citation type="journal article" date="2024" name="IMA Fungus">
        <title>Apiospora arundinis, a panoply of carbohydrate-active enzymes and secondary metabolites.</title>
        <authorList>
            <person name="Sorensen T."/>
            <person name="Petersen C."/>
            <person name="Muurmann A.T."/>
            <person name="Christiansen J.V."/>
            <person name="Brundto M.L."/>
            <person name="Overgaard C.K."/>
            <person name="Boysen A.T."/>
            <person name="Wollenberg R.D."/>
            <person name="Larsen T.O."/>
            <person name="Sorensen J.L."/>
            <person name="Nielsen K.L."/>
            <person name="Sondergaard T.E."/>
        </authorList>
    </citation>
    <scope>NUCLEOTIDE SEQUENCE [LARGE SCALE GENOMIC DNA]</scope>
    <source>
        <strain evidence="5 6">AAU 773</strain>
    </source>
</reference>
<feature type="transmembrane region" description="Helical" evidence="3">
    <location>
        <begin position="39"/>
        <end position="57"/>
    </location>
</feature>
<feature type="region of interest" description="Disordered" evidence="2">
    <location>
        <begin position="230"/>
        <end position="268"/>
    </location>
</feature>
<evidence type="ECO:0000256" key="2">
    <source>
        <dbReference type="SAM" id="MobiDB-lite"/>
    </source>
</evidence>
<dbReference type="Proteomes" id="UP001390339">
    <property type="component" value="Unassembled WGS sequence"/>
</dbReference>
<dbReference type="PANTHER" id="PTHR23520">
    <property type="entry name" value="TRANSPORTER, PUTATIVE (AFU_ORTHOLOGUE AFUA_3G04000)-RELATED"/>
    <property type="match status" value="1"/>
</dbReference>
<feature type="domain" description="Major facilitator superfamily (MFS) profile" evidence="4">
    <location>
        <begin position="27"/>
        <end position="474"/>
    </location>
</feature>
<feature type="transmembrane region" description="Helical" evidence="3">
    <location>
        <begin position="286"/>
        <end position="304"/>
    </location>
</feature>
<sequence>MALENRSWISRVAEETGFAAFWGSCRDVKLLCLQRLIRLFAYGVSFLILVQFLSGLGISDGRIGLFMTLTLLGDMVISFVLTTITDAVGRRRVLTVGALLMVLSGLGFFLAENYWILVVASVFGVISPSGNEIGPFRAIEESILAQLTDKEHRSDIFAWYTLFGTAGAAIGTLTCGWAVQGLRRLESWSDTAAYRTVFLLYAVLGAIKLGLVLLLSPAVEAERQTRIQEAGTESEGLLSAQRSGNEEAAERLQPTVSTATPPTNKPIPRRGVSSLIPYISPASRSILWRLLLLFCLDSFASGMASPSWLTYFFTTVHSLQPSSLGTLFLVSNLLATASNLAALPLARRIGPLKTMVFTHLPSAIFLAAISLPPASPSGTWMAMAFLALRACTQSMDQAPRQAFLAAVVLPAERTAVLGVVNIVKTFSQAGGIGVAGPLVNASLWTVLLGGAGAMKAMYDLIMLLSFWRLKDRENPVLPTVT</sequence>
<feature type="transmembrane region" description="Helical" evidence="3">
    <location>
        <begin position="199"/>
        <end position="219"/>
    </location>
</feature>
<evidence type="ECO:0000256" key="3">
    <source>
        <dbReference type="SAM" id="Phobius"/>
    </source>
</evidence>
<dbReference type="PANTHER" id="PTHR23520:SF5">
    <property type="entry name" value="TRANSPORTER, PUTATIVE (AFU_ORTHOLOGUE AFUA_3G04000)-RELATED"/>
    <property type="match status" value="1"/>
</dbReference>
<feature type="transmembrane region" description="Helical" evidence="3">
    <location>
        <begin position="63"/>
        <end position="81"/>
    </location>
</feature>
<evidence type="ECO:0000256" key="1">
    <source>
        <dbReference type="ARBA" id="ARBA00004141"/>
    </source>
</evidence>
<gene>
    <name evidence="5" type="ORF">PGQ11_008145</name>
</gene>
<dbReference type="InterPro" id="IPR036259">
    <property type="entry name" value="MFS_trans_sf"/>
</dbReference>
<comment type="subcellular location">
    <subcellularLocation>
        <location evidence="1">Membrane</location>
        <topology evidence="1">Multi-pass membrane protein</topology>
    </subcellularLocation>
</comment>
<proteinExistence type="predicted"/>
<feature type="transmembrane region" description="Helical" evidence="3">
    <location>
        <begin position="402"/>
        <end position="423"/>
    </location>
</feature>
<evidence type="ECO:0000313" key="6">
    <source>
        <dbReference type="Proteomes" id="UP001390339"/>
    </source>
</evidence>
<dbReference type="InterPro" id="IPR011701">
    <property type="entry name" value="MFS"/>
</dbReference>
<organism evidence="5 6">
    <name type="scientific">Apiospora arundinis</name>
    <dbReference type="NCBI Taxonomy" id="335852"/>
    <lineage>
        <taxon>Eukaryota</taxon>
        <taxon>Fungi</taxon>
        <taxon>Dikarya</taxon>
        <taxon>Ascomycota</taxon>
        <taxon>Pezizomycotina</taxon>
        <taxon>Sordariomycetes</taxon>
        <taxon>Xylariomycetidae</taxon>
        <taxon>Amphisphaeriales</taxon>
        <taxon>Apiosporaceae</taxon>
        <taxon>Apiospora</taxon>
    </lineage>
</organism>
<keyword evidence="3" id="KW-0472">Membrane</keyword>
<feature type="transmembrane region" description="Helical" evidence="3">
    <location>
        <begin position="116"/>
        <end position="136"/>
    </location>
</feature>
<keyword evidence="3" id="KW-1133">Transmembrane helix</keyword>
<protein>
    <submittedName>
        <fullName evidence="5">Major facilitator superfamily transporter</fullName>
    </submittedName>
</protein>
<dbReference type="EMBL" id="JAPCWZ010000005">
    <property type="protein sequence ID" value="KAK8861910.1"/>
    <property type="molecule type" value="Genomic_DNA"/>
</dbReference>
<dbReference type="SUPFAM" id="SSF103473">
    <property type="entry name" value="MFS general substrate transporter"/>
    <property type="match status" value="1"/>
</dbReference>
<name>A0ABR2IE53_9PEZI</name>
<feature type="transmembrane region" description="Helical" evidence="3">
    <location>
        <begin position="324"/>
        <end position="343"/>
    </location>
</feature>
<dbReference type="PROSITE" id="PS50850">
    <property type="entry name" value="MFS"/>
    <property type="match status" value="1"/>
</dbReference>
<dbReference type="Pfam" id="PF07690">
    <property type="entry name" value="MFS_1"/>
    <property type="match status" value="1"/>
</dbReference>
<dbReference type="Gene3D" id="1.20.1250.20">
    <property type="entry name" value="MFS general substrate transporter like domains"/>
    <property type="match status" value="1"/>
</dbReference>
<comment type="caution">
    <text evidence="5">The sequence shown here is derived from an EMBL/GenBank/DDBJ whole genome shotgun (WGS) entry which is preliminary data.</text>
</comment>
<keyword evidence="3" id="KW-0812">Transmembrane</keyword>
<feature type="transmembrane region" description="Helical" evidence="3">
    <location>
        <begin position="93"/>
        <end position="110"/>
    </location>
</feature>
<accession>A0ABR2IE53</accession>
<dbReference type="InterPro" id="IPR020846">
    <property type="entry name" value="MFS_dom"/>
</dbReference>
<keyword evidence="6" id="KW-1185">Reference proteome</keyword>